<dbReference type="InterPro" id="IPR023395">
    <property type="entry name" value="MCP_dom_sf"/>
</dbReference>
<name>A0A9W9SJ00_9EURO</name>
<feature type="repeat" description="Solcar" evidence="9">
    <location>
        <begin position="4"/>
        <end position="86"/>
    </location>
</feature>
<evidence type="ECO:0000256" key="10">
    <source>
        <dbReference type="RuleBase" id="RU000488"/>
    </source>
</evidence>
<dbReference type="PANTHER" id="PTHR45667">
    <property type="entry name" value="S-ADENOSYLMETHIONINE MITOCHONDRIAL CARRIER PROTEIN"/>
    <property type="match status" value="1"/>
</dbReference>
<dbReference type="SUPFAM" id="SSF103506">
    <property type="entry name" value="Mitochondrial carrier"/>
    <property type="match status" value="1"/>
</dbReference>
<evidence type="ECO:0000313" key="11">
    <source>
        <dbReference type="EMBL" id="KAJ5379310.1"/>
    </source>
</evidence>
<organism evidence="11 12">
    <name type="scientific">Penicillium cosmopolitanum</name>
    <dbReference type="NCBI Taxonomy" id="1131564"/>
    <lineage>
        <taxon>Eukaryota</taxon>
        <taxon>Fungi</taxon>
        <taxon>Dikarya</taxon>
        <taxon>Ascomycota</taxon>
        <taxon>Pezizomycotina</taxon>
        <taxon>Eurotiomycetes</taxon>
        <taxon>Eurotiomycetidae</taxon>
        <taxon>Eurotiales</taxon>
        <taxon>Aspergillaceae</taxon>
        <taxon>Penicillium</taxon>
    </lineage>
</organism>
<evidence type="ECO:0000256" key="6">
    <source>
        <dbReference type="ARBA" id="ARBA00022792"/>
    </source>
</evidence>
<dbReference type="RefSeq" id="XP_056483096.1">
    <property type="nucleotide sequence ID" value="XM_056637066.1"/>
</dbReference>
<accession>A0A9W9SJ00</accession>
<dbReference type="Gene3D" id="1.50.40.10">
    <property type="entry name" value="Mitochondrial carrier domain"/>
    <property type="match status" value="1"/>
</dbReference>
<keyword evidence="8 9" id="KW-0472">Membrane</keyword>
<gene>
    <name evidence="11" type="ORF">N7509_012429</name>
</gene>
<evidence type="ECO:0000256" key="8">
    <source>
        <dbReference type="ARBA" id="ARBA00023136"/>
    </source>
</evidence>
<dbReference type="Proteomes" id="UP001147747">
    <property type="component" value="Unassembled WGS sequence"/>
</dbReference>
<evidence type="ECO:0000313" key="12">
    <source>
        <dbReference type="Proteomes" id="UP001147747"/>
    </source>
</evidence>
<comment type="subcellular location">
    <subcellularLocation>
        <location evidence="1">Membrane</location>
        <topology evidence="1">Multi-pass membrane protein</topology>
    </subcellularLocation>
</comment>
<evidence type="ECO:0000256" key="4">
    <source>
        <dbReference type="ARBA" id="ARBA00022692"/>
    </source>
</evidence>
<keyword evidence="4 9" id="KW-0812">Transmembrane</keyword>
<feature type="repeat" description="Solcar" evidence="9">
    <location>
        <begin position="203"/>
        <end position="314"/>
    </location>
</feature>
<keyword evidence="5" id="KW-0677">Repeat</keyword>
<keyword evidence="3 10" id="KW-0813">Transport</keyword>
<sequence length="322" mass="34639">MLTGNGLDVITAAAIAALSSEVVFHPLDTMITRMQCKDYSTVYKHSNGSLRRALFTGLYQGFGPTLFAGIPSSAAFFATYEVSKTSFERAQRAGYFPGVPKSIFHGISSAVAELVACAFLNPAEVLKQNAQVSQQSAGLPKGGPPASIRMLKNFYKQPSALWSGYWMLVAGQLPSVCLTFCLYESFKESLYEKQRHLADTTMGQIEASVLCGGIAGGCSSWFFVPIDVVKTRMRLALGDEMKLSRSPVDKVGFGTVEIHSSVRVTVRPSALSVAQDIFAKEGIPGFFRGSKLTCIAAIVCSAMYIGSYEGVKLCLGTTDPLL</sequence>
<comment type="similarity">
    <text evidence="2 10">Belongs to the mitochondrial carrier (TC 2.A.29) family.</text>
</comment>
<dbReference type="Pfam" id="PF00153">
    <property type="entry name" value="Mito_carr"/>
    <property type="match status" value="3"/>
</dbReference>
<evidence type="ECO:0000256" key="2">
    <source>
        <dbReference type="ARBA" id="ARBA00006375"/>
    </source>
</evidence>
<reference evidence="11" key="2">
    <citation type="journal article" date="2023" name="IMA Fungus">
        <title>Comparative genomic study of the Penicillium genus elucidates a diverse pangenome and 15 lateral gene transfer events.</title>
        <authorList>
            <person name="Petersen C."/>
            <person name="Sorensen T."/>
            <person name="Nielsen M.R."/>
            <person name="Sondergaard T.E."/>
            <person name="Sorensen J.L."/>
            <person name="Fitzpatrick D.A."/>
            <person name="Frisvad J.C."/>
            <person name="Nielsen K.L."/>
        </authorList>
    </citation>
    <scope>NUCLEOTIDE SEQUENCE</scope>
    <source>
        <strain evidence="11">IBT 29677</strain>
    </source>
</reference>
<evidence type="ECO:0000256" key="3">
    <source>
        <dbReference type="ARBA" id="ARBA00022448"/>
    </source>
</evidence>
<evidence type="ECO:0000256" key="1">
    <source>
        <dbReference type="ARBA" id="ARBA00004141"/>
    </source>
</evidence>
<evidence type="ECO:0000256" key="5">
    <source>
        <dbReference type="ARBA" id="ARBA00022737"/>
    </source>
</evidence>
<proteinExistence type="inferred from homology"/>
<keyword evidence="7" id="KW-1133">Transmembrane helix</keyword>
<feature type="repeat" description="Solcar" evidence="9">
    <location>
        <begin position="100"/>
        <end position="189"/>
    </location>
</feature>
<keyword evidence="12" id="KW-1185">Reference proteome</keyword>
<dbReference type="InterPro" id="IPR018108">
    <property type="entry name" value="MCP_transmembrane"/>
</dbReference>
<dbReference type="OrthoDB" id="250329at2759"/>
<dbReference type="AlphaFoldDB" id="A0A9W9SJ00"/>
<evidence type="ECO:0000256" key="7">
    <source>
        <dbReference type="ARBA" id="ARBA00022989"/>
    </source>
</evidence>
<dbReference type="PROSITE" id="PS50920">
    <property type="entry name" value="SOLCAR"/>
    <property type="match status" value="3"/>
</dbReference>
<protein>
    <recommendedName>
        <fullName evidence="13">Mitochondrial thiamine pyrophosphate carrier 1</fullName>
    </recommendedName>
</protein>
<reference evidence="11" key="1">
    <citation type="submission" date="2022-12" db="EMBL/GenBank/DDBJ databases">
        <authorList>
            <person name="Petersen C."/>
        </authorList>
    </citation>
    <scope>NUCLEOTIDE SEQUENCE</scope>
    <source>
        <strain evidence="11">IBT 29677</strain>
    </source>
</reference>
<comment type="caution">
    <text evidence="11">The sequence shown here is derived from an EMBL/GenBank/DDBJ whole genome shotgun (WGS) entry which is preliminary data.</text>
</comment>
<dbReference type="GeneID" id="81376046"/>
<dbReference type="GO" id="GO:0016020">
    <property type="term" value="C:membrane"/>
    <property type="evidence" value="ECO:0007669"/>
    <property type="project" value="UniProtKB-SubCell"/>
</dbReference>
<evidence type="ECO:0000256" key="9">
    <source>
        <dbReference type="PROSITE-ProRule" id="PRU00282"/>
    </source>
</evidence>
<keyword evidence="6" id="KW-0496">Mitochondrion</keyword>
<dbReference type="EMBL" id="JAPZBU010000011">
    <property type="protein sequence ID" value="KAJ5379310.1"/>
    <property type="molecule type" value="Genomic_DNA"/>
</dbReference>
<evidence type="ECO:0008006" key="13">
    <source>
        <dbReference type="Google" id="ProtNLM"/>
    </source>
</evidence>
<keyword evidence="6" id="KW-0999">Mitochondrion inner membrane</keyword>